<feature type="region of interest" description="Disordered" evidence="1">
    <location>
        <begin position="1"/>
        <end position="81"/>
    </location>
</feature>
<dbReference type="OrthoDB" id="3247268at2759"/>
<organism evidence="2 3">
    <name type="scientific">Dendrothele bispora (strain CBS 962.96)</name>
    <dbReference type="NCBI Taxonomy" id="1314807"/>
    <lineage>
        <taxon>Eukaryota</taxon>
        <taxon>Fungi</taxon>
        <taxon>Dikarya</taxon>
        <taxon>Basidiomycota</taxon>
        <taxon>Agaricomycotina</taxon>
        <taxon>Agaricomycetes</taxon>
        <taxon>Agaricomycetidae</taxon>
        <taxon>Agaricales</taxon>
        <taxon>Agaricales incertae sedis</taxon>
        <taxon>Dendrothele</taxon>
    </lineage>
</organism>
<reference evidence="2 3" key="1">
    <citation type="journal article" date="2019" name="Nat. Ecol. Evol.">
        <title>Megaphylogeny resolves global patterns of mushroom evolution.</title>
        <authorList>
            <person name="Varga T."/>
            <person name="Krizsan K."/>
            <person name="Foldi C."/>
            <person name="Dima B."/>
            <person name="Sanchez-Garcia M."/>
            <person name="Sanchez-Ramirez S."/>
            <person name="Szollosi G.J."/>
            <person name="Szarkandi J.G."/>
            <person name="Papp V."/>
            <person name="Albert L."/>
            <person name="Andreopoulos W."/>
            <person name="Angelini C."/>
            <person name="Antonin V."/>
            <person name="Barry K.W."/>
            <person name="Bougher N.L."/>
            <person name="Buchanan P."/>
            <person name="Buyck B."/>
            <person name="Bense V."/>
            <person name="Catcheside P."/>
            <person name="Chovatia M."/>
            <person name="Cooper J."/>
            <person name="Damon W."/>
            <person name="Desjardin D."/>
            <person name="Finy P."/>
            <person name="Geml J."/>
            <person name="Haridas S."/>
            <person name="Hughes K."/>
            <person name="Justo A."/>
            <person name="Karasinski D."/>
            <person name="Kautmanova I."/>
            <person name="Kiss B."/>
            <person name="Kocsube S."/>
            <person name="Kotiranta H."/>
            <person name="LaButti K.M."/>
            <person name="Lechner B.E."/>
            <person name="Liimatainen K."/>
            <person name="Lipzen A."/>
            <person name="Lukacs Z."/>
            <person name="Mihaltcheva S."/>
            <person name="Morgado L.N."/>
            <person name="Niskanen T."/>
            <person name="Noordeloos M.E."/>
            <person name="Ohm R.A."/>
            <person name="Ortiz-Santana B."/>
            <person name="Ovrebo C."/>
            <person name="Racz N."/>
            <person name="Riley R."/>
            <person name="Savchenko A."/>
            <person name="Shiryaev A."/>
            <person name="Soop K."/>
            <person name="Spirin V."/>
            <person name="Szebenyi C."/>
            <person name="Tomsovsky M."/>
            <person name="Tulloss R.E."/>
            <person name="Uehling J."/>
            <person name="Grigoriev I.V."/>
            <person name="Vagvolgyi C."/>
            <person name="Papp T."/>
            <person name="Martin F.M."/>
            <person name="Miettinen O."/>
            <person name="Hibbett D.S."/>
            <person name="Nagy L.G."/>
        </authorList>
    </citation>
    <scope>NUCLEOTIDE SEQUENCE [LARGE SCALE GENOMIC DNA]</scope>
    <source>
        <strain evidence="2 3">CBS 962.96</strain>
    </source>
</reference>
<keyword evidence="3" id="KW-1185">Reference proteome</keyword>
<evidence type="ECO:0000256" key="1">
    <source>
        <dbReference type="SAM" id="MobiDB-lite"/>
    </source>
</evidence>
<accession>A0A4S8M8C3</accession>
<evidence type="ECO:0000313" key="2">
    <source>
        <dbReference type="EMBL" id="THU98602.1"/>
    </source>
</evidence>
<feature type="compositionally biased region" description="Low complexity" evidence="1">
    <location>
        <begin position="14"/>
        <end position="25"/>
    </location>
</feature>
<feature type="compositionally biased region" description="Low complexity" evidence="1">
    <location>
        <begin position="35"/>
        <end position="46"/>
    </location>
</feature>
<proteinExistence type="predicted"/>
<dbReference type="EMBL" id="ML179133">
    <property type="protein sequence ID" value="THU98602.1"/>
    <property type="molecule type" value="Genomic_DNA"/>
</dbReference>
<dbReference type="AlphaFoldDB" id="A0A4S8M8C3"/>
<dbReference type="Proteomes" id="UP000297245">
    <property type="component" value="Unassembled WGS sequence"/>
</dbReference>
<name>A0A4S8M8C3_DENBC</name>
<feature type="region of interest" description="Disordered" evidence="1">
    <location>
        <begin position="114"/>
        <end position="165"/>
    </location>
</feature>
<feature type="compositionally biased region" description="Polar residues" evidence="1">
    <location>
        <begin position="152"/>
        <end position="165"/>
    </location>
</feature>
<feature type="compositionally biased region" description="Polar residues" evidence="1">
    <location>
        <begin position="128"/>
        <end position="143"/>
    </location>
</feature>
<protein>
    <submittedName>
        <fullName evidence="2">Uncharacterized protein</fullName>
    </submittedName>
</protein>
<evidence type="ECO:0000313" key="3">
    <source>
        <dbReference type="Proteomes" id="UP000297245"/>
    </source>
</evidence>
<gene>
    <name evidence="2" type="ORF">K435DRAFT_818804</name>
</gene>
<sequence>MSDSLIESTEFAMSQVSLHSNSSQSEDWDRSLIMDDSASSSQSSDAKTPRNSVAFPADANGKDMDETPSAPGGGKGNRSLSELMKLHAEKGTDCNFSSEEAARIADVLGRWINASSSPYEDDDDFFAKTSQDDISLNASTRTGVTDGRPRGQSESVGSRPGSTKP</sequence>